<accession>A0ABR2ZA76</accession>
<sequence length="181" mass="21032">MRLVYSIHSSPNALRMTDSYGVTPRKRKRQLQNAAAHTTAKRVEQRVTIQQDLPADDTQIDPENNGYISSGKEDDKRLAQAQQRGDQFKAERDKSEKKHKYYHKKDAKGREEINELKAENKRLEGELKGKERVIKGKDKEIEKLGDRNQRMRGTLDNFHKHLNAARQKVHRAFNTAARKMV</sequence>
<dbReference type="EMBL" id="JBBXMP010000346">
    <property type="protein sequence ID" value="KAL0058223.1"/>
    <property type="molecule type" value="Genomic_DNA"/>
</dbReference>
<feature type="compositionally biased region" description="Basic residues" evidence="1">
    <location>
        <begin position="97"/>
        <end position="107"/>
    </location>
</feature>
<dbReference type="Proteomes" id="UP001437256">
    <property type="component" value="Unassembled WGS sequence"/>
</dbReference>
<keyword evidence="3" id="KW-1185">Reference proteome</keyword>
<feature type="compositionally biased region" description="Basic and acidic residues" evidence="1">
    <location>
        <begin position="86"/>
        <end position="96"/>
    </location>
</feature>
<evidence type="ECO:0000313" key="2">
    <source>
        <dbReference type="EMBL" id="KAL0058223.1"/>
    </source>
</evidence>
<protein>
    <submittedName>
        <fullName evidence="2">Uncharacterized protein</fullName>
    </submittedName>
</protein>
<reference evidence="2 3" key="1">
    <citation type="submission" date="2024-05" db="EMBL/GenBank/DDBJ databases">
        <title>A draft genome resource for the thread blight pathogen Marasmius tenuissimus strain MS-2.</title>
        <authorList>
            <person name="Yulfo-Soto G.E."/>
            <person name="Baruah I.K."/>
            <person name="Amoako-Attah I."/>
            <person name="Bukari Y."/>
            <person name="Meinhardt L.W."/>
            <person name="Bailey B.A."/>
            <person name="Cohen S.P."/>
        </authorList>
    </citation>
    <scope>NUCLEOTIDE SEQUENCE [LARGE SCALE GENOMIC DNA]</scope>
    <source>
        <strain evidence="2 3">MS-2</strain>
    </source>
</reference>
<name>A0ABR2ZA76_9AGAR</name>
<evidence type="ECO:0000256" key="1">
    <source>
        <dbReference type="SAM" id="MobiDB-lite"/>
    </source>
</evidence>
<feature type="region of interest" description="Disordered" evidence="1">
    <location>
        <begin position="14"/>
        <end position="108"/>
    </location>
</feature>
<evidence type="ECO:0000313" key="3">
    <source>
        <dbReference type="Proteomes" id="UP001437256"/>
    </source>
</evidence>
<comment type="caution">
    <text evidence="2">The sequence shown here is derived from an EMBL/GenBank/DDBJ whole genome shotgun (WGS) entry which is preliminary data.</text>
</comment>
<proteinExistence type="predicted"/>
<organism evidence="2 3">
    <name type="scientific">Marasmius tenuissimus</name>
    <dbReference type="NCBI Taxonomy" id="585030"/>
    <lineage>
        <taxon>Eukaryota</taxon>
        <taxon>Fungi</taxon>
        <taxon>Dikarya</taxon>
        <taxon>Basidiomycota</taxon>
        <taxon>Agaricomycotina</taxon>
        <taxon>Agaricomycetes</taxon>
        <taxon>Agaricomycetidae</taxon>
        <taxon>Agaricales</taxon>
        <taxon>Marasmiineae</taxon>
        <taxon>Marasmiaceae</taxon>
        <taxon>Marasmius</taxon>
    </lineage>
</organism>
<gene>
    <name evidence="2" type="ORF">AAF712_015106</name>
</gene>